<feature type="compositionally biased region" description="Low complexity" evidence="6">
    <location>
        <begin position="280"/>
        <end position="292"/>
    </location>
</feature>
<keyword evidence="10" id="KW-1185">Reference proteome</keyword>
<gene>
    <name evidence="9" type="ORF">SAMN03080615_00717</name>
</gene>
<dbReference type="RefSeq" id="WP_091354149.1">
    <property type="nucleotide sequence ID" value="NZ_AP025284.1"/>
</dbReference>
<evidence type="ECO:0000256" key="5">
    <source>
        <dbReference type="ARBA" id="ARBA00023136"/>
    </source>
</evidence>
<feature type="domain" description="Band 7" evidence="8">
    <location>
        <begin position="27"/>
        <end position="196"/>
    </location>
</feature>
<name>A0A1H9E674_9GAMM</name>
<keyword evidence="4" id="KW-1003">Cell membrane</keyword>
<dbReference type="PANTHER" id="PTHR13806">
    <property type="entry name" value="FLOTILLIN-RELATED"/>
    <property type="match status" value="1"/>
</dbReference>
<comment type="similarity">
    <text evidence="3">Belongs to the band 7/mec-2 family. Flotillin subfamily.</text>
</comment>
<dbReference type="Gene3D" id="3.30.479.30">
    <property type="entry name" value="Band 7 domain"/>
    <property type="match status" value="1"/>
</dbReference>
<keyword evidence="7" id="KW-1133">Transmembrane helix</keyword>
<evidence type="ECO:0000313" key="9">
    <source>
        <dbReference type="EMBL" id="SEQ21246.1"/>
    </source>
</evidence>
<dbReference type="InterPro" id="IPR031905">
    <property type="entry name" value="Flotillin_C"/>
</dbReference>
<feature type="transmembrane region" description="Helical" evidence="7">
    <location>
        <begin position="12"/>
        <end position="30"/>
    </location>
</feature>
<dbReference type="EMBL" id="FOGB01000002">
    <property type="protein sequence ID" value="SEQ21246.1"/>
    <property type="molecule type" value="Genomic_DNA"/>
</dbReference>
<proteinExistence type="inferred from homology"/>
<comment type="subcellular location">
    <subcellularLocation>
        <location evidence="2">Cell membrane</location>
    </subcellularLocation>
    <subcellularLocation>
        <location evidence="1">Membrane</location>
        <topology evidence="1">Single-pass membrane protein</topology>
    </subcellularLocation>
</comment>
<dbReference type="SUPFAM" id="SSF117892">
    <property type="entry name" value="Band 7/SPFH domain"/>
    <property type="match status" value="1"/>
</dbReference>
<evidence type="ECO:0000256" key="1">
    <source>
        <dbReference type="ARBA" id="ARBA00004167"/>
    </source>
</evidence>
<dbReference type="InterPro" id="IPR027705">
    <property type="entry name" value="Flotillin_fam"/>
</dbReference>
<dbReference type="OrthoDB" id="9815577at2"/>
<dbReference type="Pfam" id="PF01145">
    <property type="entry name" value="Band_7"/>
    <property type="match status" value="1"/>
</dbReference>
<evidence type="ECO:0000256" key="7">
    <source>
        <dbReference type="SAM" id="Phobius"/>
    </source>
</evidence>
<evidence type="ECO:0000256" key="3">
    <source>
        <dbReference type="ARBA" id="ARBA00007161"/>
    </source>
</evidence>
<keyword evidence="7" id="KW-0812">Transmembrane</keyword>
<protein>
    <submittedName>
        <fullName evidence="9">Uncharacterized membrane protein YqiK, contains Band7/PHB/SPFH domain</fullName>
    </submittedName>
</protein>
<dbReference type="STRING" id="355243.SAMN03080615_00717"/>
<dbReference type="PANTHER" id="PTHR13806:SF31">
    <property type="entry name" value="FLOTILLIN-LIKE PROTEIN 1-RELATED"/>
    <property type="match status" value="1"/>
</dbReference>
<organism evidence="9 10">
    <name type="scientific">Amphritea atlantica</name>
    <dbReference type="NCBI Taxonomy" id="355243"/>
    <lineage>
        <taxon>Bacteria</taxon>
        <taxon>Pseudomonadati</taxon>
        <taxon>Pseudomonadota</taxon>
        <taxon>Gammaproteobacteria</taxon>
        <taxon>Oceanospirillales</taxon>
        <taxon>Oceanospirillaceae</taxon>
        <taxon>Amphritea</taxon>
    </lineage>
</organism>
<evidence type="ECO:0000313" key="10">
    <source>
        <dbReference type="Proteomes" id="UP000198749"/>
    </source>
</evidence>
<dbReference type="CDD" id="cd03399">
    <property type="entry name" value="SPFH_flotillin"/>
    <property type="match status" value="1"/>
</dbReference>
<dbReference type="SMART" id="SM00244">
    <property type="entry name" value="PHB"/>
    <property type="match status" value="1"/>
</dbReference>
<dbReference type="AlphaFoldDB" id="A0A1H9E674"/>
<evidence type="ECO:0000256" key="2">
    <source>
        <dbReference type="ARBA" id="ARBA00004236"/>
    </source>
</evidence>
<keyword evidence="5 7" id="KW-0472">Membrane</keyword>
<dbReference type="InterPro" id="IPR036013">
    <property type="entry name" value="Band_7/SPFH_dom_sf"/>
</dbReference>
<dbReference type="Proteomes" id="UP000198749">
    <property type="component" value="Unassembled WGS sequence"/>
</dbReference>
<dbReference type="InterPro" id="IPR001107">
    <property type="entry name" value="Band_7"/>
</dbReference>
<dbReference type="GO" id="GO:0005886">
    <property type="term" value="C:plasma membrane"/>
    <property type="evidence" value="ECO:0007669"/>
    <property type="project" value="UniProtKB-SubCell"/>
</dbReference>
<sequence>MYFDITELGTVAAIIIIGLIAIGLIMARLYRRASKETSFVRTGFGGQKVIVNGGAIVLPVLHEIIPVNMNTLRLEVKRANEQALITRDRMRVDVLAEFYVRVQPTVESIANAAQTLGMRTMEPEALKELVEGKFVDALRAVAAEMAMYELHEQRVDFVQKVQQVVSEDLLKNGLELESVSLTGLDQTGKQYFNPDNAFDAEGLTKLTEAIEERRKRRNEIEQETEVSIASKNLEAEKQRLEITRDQEYARLQQSREVEIRKATIEAEIMREQAENKRAAEQAQIVAEQQTEQSRISSEQAVEEGRIGMARLLREKEIEKSKAIESAEIEKRRTLELSEQDKSIAIAQKSTEQSVAEAEASRARSEAVKADEQVITVRETEIAERDKQIELVEAAKEAERNAISIKVGAQAEKEAAEDHAEAVRIQAHADADKQLISAEAQNKSEKLSAEAAEIRNRVDAEGKRALNEAENLLAAEQITRQIKLAVIERLPDIIRESVKPMEQIDGIKIFQVDGLNGSGSSVTEGGEANASSLADQMVSSALRYKAQAPLVDGLLEEIGLKGDSLNGLTSALADKELTRS</sequence>
<accession>A0A1H9E674</accession>
<evidence type="ECO:0000256" key="4">
    <source>
        <dbReference type="ARBA" id="ARBA00022475"/>
    </source>
</evidence>
<reference evidence="10" key="1">
    <citation type="submission" date="2016-10" db="EMBL/GenBank/DDBJ databases">
        <authorList>
            <person name="Varghese N."/>
            <person name="Submissions S."/>
        </authorList>
    </citation>
    <scope>NUCLEOTIDE SEQUENCE [LARGE SCALE GENOMIC DNA]</scope>
    <source>
        <strain evidence="10">DSM 18887</strain>
    </source>
</reference>
<evidence type="ECO:0000256" key="6">
    <source>
        <dbReference type="SAM" id="MobiDB-lite"/>
    </source>
</evidence>
<dbReference type="Pfam" id="PF15975">
    <property type="entry name" value="Flot"/>
    <property type="match status" value="1"/>
</dbReference>
<evidence type="ECO:0000259" key="8">
    <source>
        <dbReference type="SMART" id="SM00244"/>
    </source>
</evidence>
<feature type="region of interest" description="Disordered" evidence="6">
    <location>
        <begin position="280"/>
        <end position="300"/>
    </location>
</feature>